<sequence length="180" mass="19149">MTSSTETRAFQTARRGRAWMFGDNVPTDQIVATKVVFSPMEVVLKHVLEELKPEFPANVRPGDLIVAGVHFGQSSGRAIAPKAIQAAGVGCIVAESFARTFLRNCYEIGLPIIECPGASRLARDGDVVSVDLESGTVRNETTGQALQGNPVDPFLLRMLAAGGIIPLVRRTGSDLGATNT</sequence>
<keyword evidence="5" id="KW-0028">Amino-acid biosynthesis</keyword>
<evidence type="ECO:0000256" key="7">
    <source>
        <dbReference type="ARBA" id="ARBA00023304"/>
    </source>
</evidence>
<dbReference type="PANTHER" id="PTHR43345">
    <property type="entry name" value="3-ISOPROPYLMALATE DEHYDRATASE SMALL SUBUNIT 2-RELATED-RELATED"/>
    <property type="match status" value="1"/>
</dbReference>
<dbReference type="AlphaFoldDB" id="A0A1X7DV04"/>
<dbReference type="NCBIfam" id="TIGR02087">
    <property type="entry name" value="LEUD_arch"/>
    <property type="match status" value="1"/>
</dbReference>
<keyword evidence="10" id="KW-1185">Reference proteome</keyword>
<evidence type="ECO:0000259" key="8">
    <source>
        <dbReference type="Pfam" id="PF00694"/>
    </source>
</evidence>
<evidence type="ECO:0000256" key="2">
    <source>
        <dbReference type="ARBA" id="ARBA00004729"/>
    </source>
</evidence>
<dbReference type="InterPro" id="IPR000573">
    <property type="entry name" value="AconitaseA/IPMdHydase_ssu_swvl"/>
</dbReference>
<evidence type="ECO:0000256" key="1">
    <source>
        <dbReference type="ARBA" id="ARBA00000491"/>
    </source>
</evidence>
<evidence type="ECO:0000256" key="3">
    <source>
        <dbReference type="ARBA" id="ARBA00011998"/>
    </source>
</evidence>
<evidence type="ECO:0000313" key="9">
    <source>
        <dbReference type="EMBL" id="SMF22195.1"/>
    </source>
</evidence>
<evidence type="ECO:0000256" key="6">
    <source>
        <dbReference type="ARBA" id="ARBA00023239"/>
    </source>
</evidence>
<dbReference type="Pfam" id="PF00694">
    <property type="entry name" value="Aconitase_C"/>
    <property type="match status" value="1"/>
</dbReference>
<evidence type="ECO:0000313" key="10">
    <source>
        <dbReference type="Proteomes" id="UP000192903"/>
    </source>
</evidence>
<dbReference type="OrthoDB" id="9777465at2"/>
<accession>A0A1X7DV04</accession>
<evidence type="ECO:0000256" key="4">
    <source>
        <dbReference type="ARBA" id="ARBA00022430"/>
    </source>
</evidence>
<dbReference type="EMBL" id="FXAF01000003">
    <property type="protein sequence ID" value="SMF22195.1"/>
    <property type="molecule type" value="Genomic_DNA"/>
</dbReference>
<dbReference type="STRING" id="464029.SAMN02982989_5924"/>
<dbReference type="InterPro" id="IPR011827">
    <property type="entry name" value="LeuD_type2/HacB/DmdB"/>
</dbReference>
<dbReference type="RefSeq" id="WP_085421277.1">
    <property type="nucleotide sequence ID" value="NZ_FXAF01000003.1"/>
</dbReference>
<comment type="catalytic activity">
    <reaction evidence="1">
        <text>(2R,3S)-3-isopropylmalate = (2S)-2-isopropylmalate</text>
        <dbReference type="Rhea" id="RHEA:32287"/>
        <dbReference type="ChEBI" id="CHEBI:1178"/>
        <dbReference type="ChEBI" id="CHEBI:35121"/>
        <dbReference type="EC" id="4.2.1.33"/>
    </reaction>
</comment>
<reference evidence="10" key="1">
    <citation type="submission" date="2017-04" db="EMBL/GenBank/DDBJ databases">
        <authorList>
            <person name="Varghese N."/>
            <person name="Submissions S."/>
        </authorList>
    </citation>
    <scope>NUCLEOTIDE SEQUENCE [LARGE SCALE GENOMIC DNA]</scope>
    <source>
        <strain evidence="10">B4P</strain>
    </source>
</reference>
<feature type="domain" description="Aconitase A/isopropylmalate dehydratase small subunit swivel" evidence="8">
    <location>
        <begin position="61"/>
        <end position="110"/>
    </location>
</feature>
<gene>
    <name evidence="9" type="ORF">SAMN02982989_5924</name>
</gene>
<protein>
    <recommendedName>
        <fullName evidence="3">3-isopropylmalate dehydratase</fullName>
        <ecNumber evidence="3">4.2.1.33</ecNumber>
    </recommendedName>
</protein>
<dbReference type="InterPro" id="IPR015928">
    <property type="entry name" value="Aconitase/3IPM_dehydase_swvl"/>
</dbReference>
<comment type="pathway">
    <text evidence="2">Amino-acid biosynthesis; L-leucine biosynthesis; L-leucine from 3-methyl-2-oxobutanoate: step 2/4.</text>
</comment>
<organism evidence="9 10">
    <name type="scientific">Xaviernesmea oryzae</name>
    <dbReference type="NCBI Taxonomy" id="464029"/>
    <lineage>
        <taxon>Bacteria</taxon>
        <taxon>Pseudomonadati</taxon>
        <taxon>Pseudomonadota</taxon>
        <taxon>Alphaproteobacteria</taxon>
        <taxon>Hyphomicrobiales</taxon>
        <taxon>Rhizobiaceae</taxon>
        <taxon>Rhizobium/Agrobacterium group</taxon>
        <taxon>Xaviernesmea</taxon>
    </lineage>
</organism>
<dbReference type="GO" id="GO:0003861">
    <property type="term" value="F:3-isopropylmalate dehydratase activity"/>
    <property type="evidence" value="ECO:0007669"/>
    <property type="project" value="UniProtKB-EC"/>
</dbReference>
<keyword evidence="4" id="KW-0432">Leucine biosynthesis</keyword>
<keyword evidence="7" id="KW-0100">Branched-chain amino acid biosynthesis</keyword>
<dbReference type="InterPro" id="IPR050075">
    <property type="entry name" value="LeuD"/>
</dbReference>
<dbReference type="EC" id="4.2.1.33" evidence="3"/>
<proteinExistence type="predicted"/>
<name>A0A1X7DV04_9HYPH</name>
<evidence type="ECO:0000256" key="5">
    <source>
        <dbReference type="ARBA" id="ARBA00022605"/>
    </source>
</evidence>
<dbReference type="PANTHER" id="PTHR43345:SF9">
    <property type="entry name" value="3-ISOPROPYLMALATE DEHYDRATASE SMALL SUBUNIT"/>
    <property type="match status" value="1"/>
</dbReference>
<dbReference type="Gene3D" id="3.20.19.10">
    <property type="entry name" value="Aconitase, domain 4"/>
    <property type="match status" value="1"/>
</dbReference>
<dbReference type="Proteomes" id="UP000192903">
    <property type="component" value="Unassembled WGS sequence"/>
</dbReference>
<keyword evidence="6" id="KW-0456">Lyase</keyword>
<dbReference type="GO" id="GO:0009098">
    <property type="term" value="P:L-leucine biosynthetic process"/>
    <property type="evidence" value="ECO:0007669"/>
    <property type="project" value="UniProtKB-KW"/>
</dbReference>
<dbReference type="SUPFAM" id="SSF52016">
    <property type="entry name" value="LeuD/IlvD-like"/>
    <property type="match status" value="1"/>
</dbReference>